<dbReference type="SUPFAM" id="SSF53474">
    <property type="entry name" value="alpha/beta-Hydrolases"/>
    <property type="match status" value="1"/>
</dbReference>
<dbReference type="EMBL" id="WIGO01000079">
    <property type="protein sequence ID" value="KAF6831626.1"/>
    <property type="molecule type" value="Genomic_DNA"/>
</dbReference>
<reference evidence="2" key="1">
    <citation type="journal article" date="2020" name="Phytopathology">
        <title>Genome Sequence Resources of Colletotrichum truncatum, C. plurivorum, C. musicola, and C. sojae: Four Species Pathogenic to Soybean (Glycine max).</title>
        <authorList>
            <person name="Rogerio F."/>
            <person name="Boufleur T.R."/>
            <person name="Ciampi-Guillardi M."/>
            <person name="Sukno S.A."/>
            <person name="Thon M.R."/>
            <person name="Massola Junior N.S."/>
            <person name="Baroncelli R."/>
        </authorList>
    </citation>
    <scope>NUCLEOTIDE SEQUENCE</scope>
    <source>
        <strain evidence="2">LFN00145</strain>
    </source>
</reference>
<name>A0A8H6KIY8_9PEZI</name>
<dbReference type="InterPro" id="IPR000073">
    <property type="entry name" value="AB_hydrolase_1"/>
</dbReference>
<accession>A0A8H6KIY8</accession>
<dbReference type="Pfam" id="PF12697">
    <property type="entry name" value="Abhydrolase_6"/>
    <property type="match status" value="1"/>
</dbReference>
<gene>
    <name evidence="2" type="ORF">CPLU01_06665</name>
</gene>
<evidence type="ECO:0000313" key="2">
    <source>
        <dbReference type="EMBL" id="KAF6831626.1"/>
    </source>
</evidence>
<dbReference type="PANTHER" id="PTHR37017:SF11">
    <property type="entry name" value="ESTERASE_LIPASE_THIOESTERASE DOMAIN-CONTAINING PROTEIN"/>
    <property type="match status" value="1"/>
</dbReference>
<dbReference type="InterPro" id="IPR029058">
    <property type="entry name" value="AB_hydrolase_fold"/>
</dbReference>
<organism evidence="2 3">
    <name type="scientific">Colletotrichum plurivorum</name>
    <dbReference type="NCBI Taxonomy" id="2175906"/>
    <lineage>
        <taxon>Eukaryota</taxon>
        <taxon>Fungi</taxon>
        <taxon>Dikarya</taxon>
        <taxon>Ascomycota</taxon>
        <taxon>Pezizomycotina</taxon>
        <taxon>Sordariomycetes</taxon>
        <taxon>Hypocreomycetidae</taxon>
        <taxon>Glomerellales</taxon>
        <taxon>Glomerellaceae</taxon>
        <taxon>Colletotrichum</taxon>
        <taxon>Colletotrichum orchidearum species complex</taxon>
    </lineage>
</organism>
<dbReference type="PANTHER" id="PTHR37017">
    <property type="entry name" value="AB HYDROLASE-1 DOMAIN-CONTAINING PROTEIN-RELATED"/>
    <property type="match status" value="1"/>
</dbReference>
<keyword evidence="3" id="KW-1185">Reference proteome</keyword>
<evidence type="ECO:0000313" key="3">
    <source>
        <dbReference type="Proteomes" id="UP000654918"/>
    </source>
</evidence>
<comment type="caution">
    <text evidence="2">The sequence shown here is derived from an EMBL/GenBank/DDBJ whole genome shotgun (WGS) entry which is preliminary data.</text>
</comment>
<dbReference type="AlphaFoldDB" id="A0A8H6KIY8"/>
<dbReference type="Gene3D" id="3.40.50.1820">
    <property type="entry name" value="alpha/beta hydrolase"/>
    <property type="match status" value="1"/>
</dbReference>
<evidence type="ECO:0000259" key="1">
    <source>
        <dbReference type="Pfam" id="PF12697"/>
    </source>
</evidence>
<feature type="domain" description="AB hydrolase-1" evidence="1">
    <location>
        <begin position="8"/>
        <end position="240"/>
    </location>
</feature>
<dbReference type="Proteomes" id="UP000654918">
    <property type="component" value="Unassembled WGS sequence"/>
</dbReference>
<sequence>MTTNKPTIIFVPGAWHCATRFCPVTAPLEALGYRTRSVQLPSYGAQPPLSDFRPDVAAIRCHIEEAVDAGEDVVLFMHSYGGVVGCEACRGLDGPSRRALGKPGGVVRLVFCSAFMVPEDVSLFDVLQGKPLPWFILSENDTLVFPDKPEDIFYNDLDPEAASEEILRLKPHSYRTFFSKLTYAAWRDVPVTYILCEQDNAIPRAAQRKMIGDARVSVSVEAVDAGHSPFVNKPELVVAALRRAAGEAH</sequence>
<proteinExistence type="predicted"/>
<protein>
    <recommendedName>
        <fullName evidence="1">AB hydrolase-1 domain-containing protein</fullName>
    </recommendedName>
</protein>
<dbReference type="InterPro" id="IPR052897">
    <property type="entry name" value="Sec-Metab_Biosynth_Hydrolase"/>
</dbReference>